<dbReference type="Pfam" id="PF00082">
    <property type="entry name" value="Peptidase_S8"/>
    <property type="match status" value="1"/>
</dbReference>
<feature type="active site" description="Charge relay system" evidence="5">
    <location>
        <position position="110"/>
    </location>
</feature>
<feature type="signal peptide" evidence="8">
    <location>
        <begin position="1"/>
        <end position="34"/>
    </location>
</feature>
<evidence type="ECO:0000313" key="11">
    <source>
        <dbReference type="Proteomes" id="UP001500620"/>
    </source>
</evidence>
<accession>A0ABP8D527</accession>
<keyword evidence="4 5" id="KW-0720">Serine protease</keyword>
<evidence type="ECO:0000256" key="3">
    <source>
        <dbReference type="ARBA" id="ARBA00022801"/>
    </source>
</evidence>
<evidence type="ECO:0000256" key="5">
    <source>
        <dbReference type="PROSITE-ProRule" id="PRU01240"/>
    </source>
</evidence>
<evidence type="ECO:0000256" key="6">
    <source>
        <dbReference type="SAM" id="MobiDB-lite"/>
    </source>
</evidence>
<feature type="transmembrane region" description="Helical" evidence="7">
    <location>
        <begin position="363"/>
        <end position="384"/>
    </location>
</feature>
<keyword evidence="11" id="KW-1185">Reference proteome</keyword>
<feature type="compositionally biased region" description="Low complexity" evidence="6">
    <location>
        <begin position="334"/>
        <end position="345"/>
    </location>
</feature>
<dbReference type="EMBL" id="BAABAT010000004">
    <property type="protein sequence ID" value="GAA4247672.1"/>
    <property type="molecule type" value="Genomic_DNA"/>
</dbReference>
<keyword evidence="7" id="KW-0812">Transmembrane</keyword>
<gene>
    <name evidence="10" type="ORF">GCM10022255_024500</name>
</gene>
<sequence length="404" mass="41654">MRRSGTLSRMKQRLAAVAVGIVAAVAVPALPARADVIRDDEWHLRYLNVAEANQHTRGEGVTVAIVDRGVDRAHDDLAGAVLDPVYVTGRSDESPSPSPTDAPVADPDGHGTALAGAIAGRGHGDGNGDGVIGVAPAAKVLPVVLSTPADRAPGPDEIADGIELAISQRVRVIVVGYSVAGSDRLAQAIRDARDADAMVVAADGDQPNRDFEPYPAAYEGVLAAVPLSRAGDMRVRSTSGRRLGLGVPGFQIMTTNSGNRYRVDDGSASPGLLAGAIALVRSAYPDAKAPEIVRRLTLTAVDAGPKGVDSEYGLGRLDLVQALIRRLPSPSPSPSVQASAIGASPAPAPVVTTPPPPRSRGEYGWLLGLPLLAVLAGLVAYAGVAERRIRISARDEVDSVGVQS</sequence>
<feature type="domain" description="Peptidase S8/S53" evidence="9">
    <location>
        <begin position="58"/>
        <end position="315"/>
    </location>
</feature>
<dbReference type="Gene3D" id="3.40.50.200">
    <property type="entry name" value="Peptidase S8/S53 domain"/>
    <property type="match status" value="1"/>
</dbReference>
<keyword evidence="7" id="KW-1133">Transmembrane helix</keyword>
<proteinExistence type="inferred from homology"/>
<name>A0ABP8D527_9ACTN</name>
<evidence type="ECO:0000256" key="4">
    <source>
        <dbReference type="ARBA" id="ARBA00022825"/>
    </source>
</evidence>
<feature type="chain" id="PRO_5047084788" description="Peptidase S8/S53 domain-containing protein" evidence="8">
    <location>
        <begin position="35"/>
        <end position="404"/>
    </location>
</feature>
<reference evidence="11" key="1">
    <citation type="journal article" date="2019" name="Int. J. Syst. Evol. Microbiol.">
        <title>The Global Catalogue of Microorganisms (GCM) 10K type strain sequencing project: providing services to taxonomists for standard genome sequencing and annotation.</title>
        <authorList>
            <consortium name="The Broad Institute Genomics Platform"/>
            <consortium name="The Broad Institute Genome Sequencing Center for Infectious Disease"/>
            <person name="Wu L."/>
            <person name="Ma J."/>
        </authorList>
    </citation>
    <scope>NUCLEOTIDE SEQUENCE [LARGE SCALE GENOMIC DNA]</scope>
    <source>
        <strain evidence="11">JCM 17441</strain>
    </source>
</reference>
<feature type="region of interest" description="Disordered" evidence="6">
    <location>
        <begin position="87"/>
        <end position="111"/>
    </location>
</feature>
<evidence type="ECO:0000259" key="9">
    <source>
        <dbReference type="Pfam" id="PF00082"/>
    </source>
</evidence>
<comment type="similarity">
    <text evidence="1 5">Belongs to the peptidase S8 family.</text>
</comment>
<comment type="caution">
    <text evidence="10">The sequence shown here is derived from an EMBL/GenBank/DDBJ whole genome shotgun (WGS) entry which is preliminary data.</text>
</comment>
<dbReference type="SUPFAM" id="SSF52743">
    <property type="entry name" value="Subtilisin-like"/>
    <property type="match status" value="1"/>
</dbReference>
<keyword evidence="3 5" id="KW-0378">Hydrolase</keyword>
<organism evidence="10 11">
    <name type="scientific">Dactylosporangium darangshiense</name>
    <dbReference type="NCBI Taxonomy" id="579108"/>
    <lineage>
        <taxon>Bacteria</taxon>
        <taxon>Bacillati</taxon>
        <taxon>Actinomycetota</taxon>
        <taxon>Actinomycetes</taxon>
        <taxon>Micromonosporales</taxon>
        <taxon>Micromonosporaceae</taxon>
        <taxon>Dactylosporangium</taxon>
    </lineage>
</organism>
<feature type="active site" description="Charge relay system" evidence="5">
    <location>
        <position position="267"/>
    </location>
</feature>
<feature type="active site" description="Charge relay system" evidence="5">
    <location>
        <position position="67"/>
    </location>
</feature>
<feature type="region of interest" description="Disordered" evidence="6">
    <location>
        <begin position="330"/>
        <end position="357"/>
    </location>
</feature>
<dbReference type="PRINTS" id="PR00723">
    <property type="entry name" value="SUBTILISIN"/>
</dbReference>
<dbReference type="InterPro" id="IPR000209">
    <property type="entry name" value="Peptidase_S8/S53_dom"/>
</dbReference>
<evidence type="ECO:0000256" key="8">
    <source>
        <dbReference type="SAM" id="SignalP"/>
    </source>
</evidence>
<keyword evidence="2 5" id="KW-0645">Protease</keyword>
<evidence type="ECO:0000256" key="7">
    <source>
        <dbReference type="SAM" id="Phobius"/>
    </source>
</evidence>
<dbReference type="InterPro" id="IPR050131">
    <property type="entry name" value="Peptidase_S8_subtilisin-like"/>
</dbReference>
<evidence type="ECO:0000313" key="10">
    <source>
        <dbReference type="EMBL" id="GAA4247672.1"/>
    </source>
</evidence>
<feature type="compositionally biased region" description="Pro residues" evidence="6">
    <location>
        <begin position="346"/>
        <end position="357"/>
    </location>
</feature>
<evidence type="ECO:0000256" key="2">
    <source>
        <dbReference type="ARBA" id="ARBA00022670"/>
    </source>
</evidence>
<protein>
    <recommendedName>
        <fullName evidence="9">Peptidase S8/S53 domain-containing protein</fullName>
    </recommendedName>
</protein>
<keyword evidence="7" id="KW-0472">Membrane</keyword>
<dbReference type="InterPro" id="IPR036852">
    <property type="entry name" value="Peptidase_S8/S53_dom_sf"/>
</dbReference>
<dbReference type="Proteomes" id="UP001500620">
    <property type="component" value="Unassembled WGS sequence"/>
</dbReference>
<dbReference type="PROSITE" id="PS51892">
    <property type="entry name" value="SUBTILASE"/>
    <property type="match status" value="1"/>
</dbReference>
<evidence type="ECO:0000256" key="1">
    <source>
        <dbReference type="ARBA" id="ARBA00011073"/>
    </source>
</evidence>
<dbReference type="PANTHER" id="PTHR43806">
    <property type="entry name" value="PEPTIDASE S8"/>
    <property type="match status" value="1"/>
</dbReference>
<keyword evidence="8" id="KW-0732">Signal</keyword>
<dbReference type="InterPro" id="IPR015500">
    <property type="entry name" value="Peptidase_S8_subtilisin-rel"/>
</dbReference>
<dbReference type="PANTHER" id="PTHR43806:SF11">
    <property type="entry name" value="CEREVISIN-RELATED"/>
    <property type="match status" value="1"/>
</dbReference>